<dbReference type="OrthoDB" id="23936at2"/>
<dbReference type="InterPro" id="IPR006059">
    <property type="entry name" value="SBP"/>
</dbReference>
<keyword evidence="5" id="KW-0449">Lipoprotein</keyword>
<dbReference type="PANTHER" id="PTHR43649">
    <property type="entry name" value="ARABINOSE-BINDING PROTEIN-RELATED"/>
    <property type="match status" value="1"/>
</dbReference>
<dbReference type="SUPFAM" id="SSF53850">
    <property type="entry name" value="Periplasmic binding protein-like II"/>
    <property type="match status" value="1"/>
</dbReference>
<name>D3Q1P5_STANL</name>
<dbReference type="Pfam" id="PF01547">
    <property type="entry name" value="SBP_bac_1"/>
    <property type="match status" value="1"/>
</dbReference>
<dbReference type="AlphaFoldDB" id="D3Q1P5"/>
<dbReference type="EMBL" id="CP001778">
    <property type="protein sequence ID" value="ADD39893.1"/>
    <property type="molecule type" value="Genomic_DNA"/>
</dbReference>
<dbReference type="InterPro" id="IPR006311">
    <property type="entry name" value="TAT_signal"/>
</dbReference>
<dbReference type="PROSITE" id="PS51257">
    <property type="entry name" value="PROKAR_LIPOPROTEIN"/>
    <property type="match status" value="1"/>
</dbReference>
<evidence type="ECO:0000256" key="2">
    <source>
        <dbReference type="ARBA" id="ARBA00022729"/>
    </source>
</evidence>
<dbReference type="RefSeq" id="WP_013015464.1">
    <property type="nucleotide sequence ID" value="NC_013947.1"/>
</dbReference>
<proteinExistence type="predicted"/>
<dbReference type="STRING" id="446470.Snas_0173"/>
<accession>D3Q1P5</accession>
<organism evidence="6 7">
    <name type="scientific">Stackebrandtia nassauensis (strain DSM 44728 / CIP 108903 / NRRL B-16338 / NBRC 102104 / LLR-40K-21)</name>
    <dbReference type="NCBI Taxonomy" id="446470"/>
    <lineage>
        <taxon>Bacteria</taxon>
        <taxon>Bacillati</taxon>
        <taxon>Actinomycetota</taxon>
        <taxon>Actinomycetes</taxon>
        <taxon>Glycomycetales</taxon>
        <taxon>Glycomycetaceae</taxon>
        <taxon>Stackebrandtia</taxon>
    </lineage>
</organism>
<gene>
    <name evidence="6" type="ordered locus">Snas_0173</name>
</gene>
<keyword evidence="1" id="KW-1003">Cell membrane</keyword>
<sequence length="443" mass="47055">MATSPHRPPAGLSRRSLLGGAAALAAVPLLSSCVGFNTSGGKAGSLDFLSTQFTPVEEKQRFEKVLADAKVNAAYNAVEGNVFASTLTSQAEAGSVQVSLAGAMHGELAPLADRFTDVDGLLKGKLAQAEYPKDLLELAKAGGSTAKYIPWMQASYVVAVHKRALEWLPSGADVNSLTYDQYLDWAIAARKANGSPVFGFPAGPDGLYARFVQGHLLPSFTGGQVTTFRSADAIDAWKYMKELWANFVPASTNYDNMQEPLAKGEVMVAWDHIARIIEAPKGNPDEWLLVPSPKGPKGLGYMLVVAGLAIPDGAPDPDGATDAILSLSEPDVQIEVLKQNTFFPVSVTELPDDLEGATKLAAEAITAQREAKDAIMALPPVGTGERDGEVTAVFQNSFRQICLDDRSIKSVVDEQAAELQSILDDLKIPCWAPDPAEAVCEVG</sequence>
<evidence type="ECO:0000256" key="3">
    <source>
        <dbReference type="ARBA" id="ARBA00023136"/>
    </source>
</evidence>
<dbReference type="Proteomes" id="UP000000844">
    <property type="component" value="Chromosome"/>
</dbReference>
<dbReference type="PANTHER" id="PTHR43649:SF33">
    <property type="entry name" value="POLYGALACTURONAN_RHAMNOGALACTURONAN-BINDING PROTEIN YTCQ"/>
    <property type="match status" value="1"/>
</dbReference>
<dbReference type="InterPro" id="IPR050490">
    <property type="entry name" value="Bact_solute-bd_prot1"/>
</dbReference>
<dbReference type="eggNOG" id="COG1653">
    <property type="taxonomic scope" value="Bacteria"/>
</dbReference>
<protein>
    <submittedName>
        <fullName evidence="6">Extracellular solute-binding protein family 1</fullName>
    </submittedName>
</protein>
<dbReference type="Gene3D" id="3.40.190.10">
    <property type="entry name" value="Periplasmic binding protein-like II"/>
    <property type="match status" value="1"/>
</dbReference>
<evidence type="ECO:0000313" key="7">
    <source>
        <dbReference type="Proteomes" id="UP000000844"/>
    </source>
</evidence>
<keyword evidence="2" id="KW-0732">Signal</keyword>
<reference evidence="6 7" key="1">
    <citation type="journal article" date="2009" name="Stand. Genomic Sci.">
        <title>Complete genome sequence of Stackebrandtia nassauensis type strain (LLR-40K-21).</title>
        <authorList>
            <person name="Munk C."/>
            <person name="Lapidus A."/>
            <person name="Copeland A."/>
            <person name="Jando M."/>
            <person name="Mayilraj S."/>
            <person name="Glavina Del Rio T."/>
            <person name="Nolan M."/>
            <person name="Chen F."/>
            <person name="Lucas S."/>
            <person name="Tice H."/>
            <person name="Cheng J.F."/>
            <person name="Han C."/>
            <person name="Detter J.C."/>
            <person name="Bruce D."/>
            <person name="Goodwin L."/>
            <person name="Chain P."/>
            <person name="Pitluck S."/>
            <person name="Goker M."/>
            <person name="Ovchinikova G."/>
            <person name="Pati A."/>
            <person name="Ivanova N."/>
            <person name="Mavromatis K."/>
            <person name="Chen A."/>
            <person name="Palaniappan K."/>
            <person name="Land M."/>
            <person name="Hauser L."/>
            <person name="Chang Y.J."/>
            <person name="Jeffries C.D."/>
            <person name="Bristow J."/>
            <person name="Eisen J.A."/>
            <person name="Markowitz V."/>
            <person name="Hugenholtz P."/>
            <person name="Kyrpides N.C."/>
            <person name="Klenk H.P."/>
        </authorList>
    </citation>
    <scope>NUCLEOTIDE SEQUENCE [LARGE SCALE GENOMIC DNA]</scope>
    <source>
        <strain evidence="7">DSM 44728 / CIP 108903 / NRRL B-16338 / NBRC 102104 / LLR-40K-21</strain>
    </source>
</reference>
<keyword evidence="7" id="KW-1185">Reference proteome</keyword>
<dbReference type="HOGENOM" id="CLU_052600_0_0_11"/>
<dbReference type="PROSITE" id="PS51318">
    <property type="entry name" value="TAT"/>
    <property type="match status" value="1"/>
</dbReference>
<evidence type="ECO:0000313" key="6">
    <source>
        <dbReference type="EMBL" id="ADD39893.1"/>
    </source>
</evidence>
<keyword evidence="3" id="KW-0472">Membrane</keyword>
<evidence type="ECO:0000256" key="4">
    <source>
        <dbReference type="ARBA" id="ARBA00023139"/>
    </source>
</evidence>
<dbReference type="KEGG" id="sna:Snas_0173"/>
<evidence type="ECO:0000256" key="1">
    <source>
        <dbReference type="ARBA" id="ARBA00022475"/>
    </source>
</evidence>
<keyword evidence="4" id="KW-0564">Palmitate</keyword>
<evidence type="ECO:0000256" key="5">
    <source>
        <dbReference type="ARBA" id="ARBA00023288"/>
    </source>
</evidence>